<evidence type="ECO:0000313" key="2">
    <source>
        <dbReference type="EMBL" id="KXA90732.1"/>
    </source>
</evidence>
<dbReference type="GO" id="GO:0016491">
    <property type="term" value="F:oxidoreductase activity"/>
    <property type="evidence" value="ECO:0007669"/>
    <property type="project" value="UniProtKB-ARBA"/>
</dbReference>
<accession>A0A133U966</accession>
<keyword evidence="3" id="KW-1185">Reference proteome</keyword>
<dbReference type="InterPro" id="IPR057431">
    <property type="entry name" value="LdpA_Fe-S-bd"/>
</dbReference>
<dbReference type="PROSITE" id="PS00198">
    <property type="entry name" value="4FE4S_FER_1"/>
    <property type="match status" value="1"/>
</dbReference>
<evidence type="ECO:0000313" key="3">
    <source>
        <dbReference type="Proteomes" id="UP000070589"/>
    </source>
</evidence>
<dbReference type="InterPro" id="IPR017900">
    <property type="entry name" value="4Fe4S_Fe_S_CS"/>
</dbReference>
<dbReference type="InterPro" id="IPR017896">
    <property type="entry name" value="4Fe4S_Fe-S-bd"/>
</dbReference>
<protein>
    <recommendedName>
        <fullName evidence="1">4Fe-4S ferredoxin-type domain-containing protein</fullName>
    </recommendedName>
</protein>
<dbReference type="Pfam" id="PF25160">
    <property type="entry name" value="LdpA_Fe-S-bd"/>
    <property type="match status" value="1"/>
</dbReference>
<dbReference type="Proteomes" id="UP000070589">
    <property type="component" value="Unassembled WGS sequence"/>
</dbReference>
<comment type="caution">
    <text evidence="2">The sequence shown here is derived from an EMBL/GenBank/DDBJ whole genome shotgun (WGS) entry which is preliminary data.</text>
</comment>
<sequence>MPVYVKPGFCSECELCIEVCPENAIQLEKDFTCDDILCKSCGACVSVCPDDAIEMREKS</sequence>
<feature type="domain" description="4Fe-4S ferredoxin-type" evidence="1">
    <location>
        <begin position="1"/>
        <end position="28"/>
    </location>
</feature>
<gene>
    <name evidence="2" type="ORF">AKJ62_00055</name>
</gene>
<dbReference type="Gene3D" id="3.30.70.20">
    <property type="match status" value="1"/>
</dbReference>
<proteinExistence type="predicted"/>
<dbReference type="AlphaFoldDB" id="A0A133U966"/>
<organism evidence="2 3">
    <name type="scientific">candidate division MSBL1 archaeon SCGC-AAA259D14</name>
    <dbReference type="NCBI Taxonomy" id="1698261"/>
    <lineage>
        <taxon>Archaea</taxon>
        <taxon>Methanobacteriati</taxon>
        <taxon>Methanobacteriota</taxon>
        <taxon>candidate division MSBL1</taxon>
    </lineage>
</organism>
<reference evidence="2 3" key="1">
    <citation type="journal article" date="2016" name="Sci. Rep.">
        <title>Metabolic traits of an uncultured archaeal lineage -MSBL1- from brine pools of the Red Sea.</title>
        <authorList>
            <person name="Mwirichia R."/>
            <person name="Alam I."/>
            <person name="Rashid M."/>
            <person name="Vinu M."/>
            <person name="Ba-Alawi W."/>
            <person name="Anthony Kamau A."/>
            <person name="Kamanda Ngugi D."/>
            <person name="Goker M."/>
            <person name="Klenk H.P."/>
            <person name="Bajic V."/>
            <person name="Stingl U."/>
        </authorList>
    </citation>
    <scope>NUCLEOTIDE SEQUENCE [LARGE SCALE GENOMIC DNA]</scope>
    <source>
        <strain evidence="2">SCGC-AAA259D14</strain>
    </source>
</reference>
<name>A0A133U966_9EURY</name>
<dbReference type="PROSITE" id="PS51379">
    <property type="entry name" value="4FE4S_FER_2"/>
    <property type="match status" value="2"/>
</dbReference>
<feature type="domain" description="4Fe-4S ferredoxin-type" evidence="1">
    <location>
        <begin position="29"/>
        <end position="58"/>
    </location>
</feature>
<evidence type="ECO:0000259" key="1">
    <source>
        <dbReference type="PROSITE" id="PS51379"/>
    </source>
</evidence>
<dbReference type="EMBL" id="LHXL01000001">
    <property type="protein sequence ID" value="KXA90732.1"/>
    <property type="molecule type" value="Genomic_DNA"/>
</dbReference>
<dbReference type="SUPFAM" id="SSF54862">
    <property type="entry name" value="4Fe-4S ferredoxins"/>
    <property type="match status" value="1"/>
</dbReference>